<dbReference type="EMBL" id="DF973331">
    <property type="protein sequence ID" value="GAU26272.1"/>
    <property type="molecule type" value="Genomic_DNA"/>
</dbReference>
<sequence>MEEVVAAASWLTEGFVDAVTAETAYGMLKAVDFAYVLRPKGGEEDNHTSWEVVKVHLY</sequence>
<accession>A0A2Z6MM06</accession>
<proteinExistence type="predicted"/>
<gene>
    <name evidence="1" type="ORF">TSUD_224630</name>
</gene>
<evidence type="ECO:0000313" key="1">
    <source>
        <dbReference type="EMBL" id="GAU26272.1"/>
    </source>
</evidence>
<evidence type="ECO:0000313" key="2">
    <source>
        <dbReference type="Proteomes" id="UP000242715"/>
    </source>
</evidence>
<dbReference type="Proteomes" id="UP000242715">
    <property type="component" value="Unassembled WGS sequence"/>
</dbReference>
<keyword evidence="2" id="KW-1185">Reference proteome</keyword>
<reference evidence="2" key="1">
    <citation type="journal article" date="2017" name="Front. Plant Sci.">
        <title>Climate Clever Clovers: New Paradigm to Reduce the Environmental Footprint of Ruminants by Breeding Low Methanogenic Forages Utilizing Haplotype Variation.</title>
        <authorList>
            <person name="Kaur P."/>
            <person name="Appels R."/>
            <person name="Bayer P.E."/>
            <person name="Keeble-Gagnere G."/>
            <person name="Wang J."/>
            <person name="Hirakawa H."/>
            <person name="Shirasawa K."/>
            <person name="Vercoe P."/>
            <person name="Stefanova K."/>
            <person name="Durmic Z."/>
            <person name="Nichols P."/>
            <person name="Revell C."/>
            <person name="Isobe S.N."/>
            <person name="Edwards D."/>
            <person name="Erskine W."/>
        </authorList>
    </citation>
    <scope>NUCLEOTIDE SEQUENCE [LARGE SCALE GENOMIC DNA]</scope>
    <source>
        <strain evidence="2">cv. Daliak</strain>
    </source>
</reference>
<organism evidence="1 2">
    <name type="scientific">Trifolium subterraneum</name>
    <name type="common">Subterranean clover</name>
    <dbReference type="NCBI Taxonomy" id="3900"/>
    <lineage>
        <taxon>Eukaryota</taxon>
        <taxon>Viridiplantae</taxon>
        <taxon>Streptophyta</taxon>
        <taxon>Embryophyta</taxon>
        <taxon>Tracheophyta</taxon>
        <taxon>Spermatophyta</taxon>
        <taxon>Magnoliopsida</taxon>
        <taxon>eudicotyledons</taxon>
        <taxon>Gunneridae</taxon>
        <taxon>Pentapetalae</taxon>
        <taxon>rosids</taxon>
        <taxon>fabids</taxon>
        <taxon>Fabales</taxon>
        <taxon>Fabaceae</taxon>
        <taxon>Papilionoideae</taxon>
        <taxon>50 kb inversion clade</taxon>
        <taxon>NPAAA clade</taxon>
        <taxon>Hologalegina</taxon>
        <taxon>IRL clade</taxon>
        <taxon>Trifolieae</taxon>
        <taxon>Trifolium</taxon>
    </lineage>
</organism>
<name>A0A2Z6MM06_TRISU</name>
<dbReference type="AlphaFoldDB" id="A0A2Z6MM06"/>
<protein>
    <submittedName>
        <fullName evidence="1">Uncharacterized protein</fullName>
    </submittedName>
</protein>